<name>A0ABW4UXY3_9BACL</name>
<protein>
    <submittedName>
        <fullName evidence="1">Uncharacterized protein</fullName>
    </submittedName>
</protein>
<proteinExistence type="predicted"/>
<accession>A0ABW4UXY3</accession>
<dbReference type="RefSeq" id="WP_204825498.1">
    <property type="nucleotide sequence ID" value="NZ_JBHUGF010000010.1"/>
</dbReference>
<comment type="caution">
    <text evidence="1">The sequence shown here is derived from an EMBL/GenBank/DDBJ whole genome shotgun (WGS) entry which is preliminary data.</text>
</comment>
<keyword evidence="2" id="KW-1185">Reference proteome</keyword>
<sequence length="58" mass="6697">MSTLLLEEWYREVKYLYIAGNTLATTGKMISNYGKQAVKQLEYMIQQLQNSLSHVAKV</sequence>
<dbReference type="Proteomes" id="UP001597403">
    <property type="component" value="Unassembled WGS sequence"/>
</dbReference>
<dbReference type="EMBL" id="JBHUGF010000010">
    <property type="protein sequence ID" value="MFD1991809.1"/>
    <property type="molecule type" value="Genomic_DNA"/>
</dbReference>
<evidence type="ECO:0000313" key="1">
    <source>
        <dbReference type="EMBL" id="MFD1991809.1"/>
    </source>
</evidence>
<reference evidence="2" key="1">
    <citation type="journal article" date="2019" name="Int. J. Syst. Evol. Microbiol.">
        <title>The Global Catalogue of Microorganisms (GCM) 10K type strain sequencing project: providing services to taxonomists for standard genome sequencing and annotation.</title>
        <authorList>
            <consortium name="The Broad Institute Genomics Platform"/>
            <consortium name="The Broad Institute Genome Sequencing Center for Infectious Disease"/>
            <person name="Wu L."/>
            <person name="Ma J."/>
        </authorList>
    </citation>
    <scope>NUCLEOTIDE SEQUENCE [LARGE SCALE GENOMIC DNA]</scope>
    <source>
        <strain evidence="2">CGMCC 1.15067</strain>
    </source>
</reference>
<evidence type="ECO:0000313" key="2">
    <source>
        <dbReference type="Proteomes" id="UP001597403"/>
    </source>
</evidence>
<organism evidence="1 2">
    <name type="scientific">Paenibacillus nicotianae</name>
    <dbReference type="NCBI Taxonomy" id="1526551"/>
    <lineage>
        <taxon>Bacteria</taxon>
        <taxon>Bacillati</taxon>
        <taxon>Bacillota</taxon>
        <taxon>Bacilli</taxon>
        <taxon>Bacillales</taxon>
        <taxon>Paenibacillaceae</taxon>
        <taxon>Paenibacillus</taxon>
    </lineage>
</organism>
<gene>
    <name evidence="1" type="ORF">ACFSGI_17700</name>
</gene>